<dbReference type="AlphaFoldDB" id="A0A2H0XY01"/>
<proteinExistence type="predicted"/>
<comment type="caution">
    <text evidence="1">The sequence shown here is derived from an EMBL/GenBank/DDBJ whole genome shotgun (WGS) entry which is preliminary data.</text>
</comment>
<gene>
    <name evidence="1" type="ORF">COT42_04245</name>
</gene>
<evidence type="ECO:0000313" key="2">
    <source>
        <dbReference type="Proteomes" id="UP000231343"/>
    </source>
</evidence>
<sequence length="301" mass="33304">MLEGLRSVPQLLRSAVRAVRNRLPSKAAGQNQARVQTLRTNLVQNQKAISWRTEQLAALIPTSENYDFTLGQARLLQAGRLEMLAELASLGRATMADIAAYQAKANAQSRSPSVETRLQDNQKQYQAMELRLQTLNANDPSQSSDRLFTLNRIQALQQARIELLQQAGNRQAEVSACHEQGTNVNQERAVLLETIKGQLAAHPQSVADAENGMTRKYVSLDRVRQLYRDLRQAAVQKFQLTESLASSGGLKEEDVVETISALRGINNIVGNNYTQAATAQQHQLLRPQAEALPEEATREAA</sequence>
<evidence type="ECO:0000313" key="1">
    <source>
        <dbReference type="EMBL" id="PIS29810.1"/>
    </source>
</evidence>
<accession>A0A2H0XY01</accession>
<organism evidence="1 2">
    <name type="scientific">Candidatus Saganbacteria bacterium CG08_land_8_20_14_0_20_45_16</name>
    <dbReference type="NCBI Taxonomy" id="2014293"/>
    <lineage>
        <taxon>Bacteria</taxon>
        <taxon>Bacillati</taxon>
        <taxon>Saganbacteria</taxon>
    </lineage>
</organism>
<dbReference type="EMBL" id="PEYM01000071">
    <property type="protein sequence ID" value="PIS29810.1"/>
    <property type="molecule type" value="Genomic_DNA"/>
</dbReference>
<dbReference type="Proteomes" id="UP000231343">
    <property type="component" value="Unassembled WGS sequence"/>
</dbReference>
<name>A0A2H0XY01_UNCSA</name>
<protein>
    <submittedName>
        <fullName evidence="1">Uncharacterized protein</fullName>
    </submittedName>
</protein>
<reference evidence="1 2" key="1">
    <citation type="submission" date="2017-09" db="EMBL/GenBank/DDBJ databases">
        <title>Depth-based differentiation of microbial function through sediment-hosted aquifers and enrichment of novel symbionts in the deep terrestrial subsurface.</title>
        <authorList>
            <person name="Probst A.J."/>
            <person name="Ladd B."/>
            <person name="Jarett J.K."/>
            <person name="Geller-Mcgrath D.E."/>
            <person name="Sieber C.M."/>
            <person name="Emerson J.B."/>
            <person name="Anantharaman K."/>
            <person name="Thomas B.C."/>
            <person name="Malmstrom R."/>
            <person name="Stieglmeier M."/>
            <person name="Klingl A."/>
            <person name="Woyke T."/>
            <person name="Ryan C.M."/>
            <person name="Banfield J.F."/>
        </authorList>
    </citation>
    <scope>NUCLEOTIDE SEQUENCE [LARGE SCALE GENOMIC DNA]</scope>
    <source>
        <strain evidence="1">CG08_land_8_20_14_0_20_45_16</strain>
    </source>
</reference>